<dbReference type="Pfam" id="PF12833">
    <property type="entry name" value="HTH_18"/>
    <property type="match status" value="1"/>
</dbReference>
<comment type="caution">
    <text evidence="6">The sequence shown here is derived from an EMBL/GenBank/DDBJ whole genome shotgun (WGS) entry which is preliminary data.</text>
</comment>
<organism evidence="6 7">
    <name type="scientific">Methylobacterium nonmethylotrophicum</name>
    <dbReference type="NCBI Taxonomy" id="1141884"/>
    <lineage>
        <taxon>Bacteria</taxon>
        <taxon>Pseudomonadati</taxon>
        <taxon>Pseudomonadota</taxon>
        <taxon>Alphaproteobacteria</taxon>
        <taxon>Hyphomicrobiales</taxon>
        <taxon>Methylobacteriaceae</taxon>
        <taxon>Methylobacterium</taxon>
    </lineage>
</organism>
<protein>
    <submittedName>
        <fullName evidence="6">Helix-turn-helix domain-containing protein</fullName>
    </submittedName>
</protein>
<evidence type="ECO:0000256" key="2">
    <source>
        <dbReference type="ARBA" id="ARBA00023125"/>
    </source>
</evidence>
<name>A0A4Z0NU94_9HYPH</name>
<evidence type="ECO:0000256" key="1">
    <source>
        <dbReference type="ARBA" id="ARBA00023015"/>
    </source>
</evidence>
<dbReference type="PROSITE" id="PS01124">
    <property type="entry name" value="HTH_ARAC_FAMILY_2"/>
    <property type="match status" value="1"/>
</dbReference>
<sequence length="375" mass="39706">MPSVSLPSRALSSTAAGRPRWSRCGPAAARPRERAMDTITLSPDPAGDEAAFEAYRRLYSGGADVDRRPGPLRTEVVAHRLPRLLLFDRRLAGVSHVRSPRRVARDGFDHVTIHLVLSGSMMLEVPGTVRRVEAGGLALFDLTRPQRTWTDGAHIVTAAVARDRLGPSVLDGLDLHGRVLGPAEAGLAIDLVRSLAAHAATLTPDLAAAATDSLGLVLGATLASLRDRAAPMPPAVAAGRDRARAVAFIAQHLADRDLTAAAIASGAGLSRSVLYRLFEPAGGVARFVQSQRVLRLRRALSRVGEDRTIDELTAAAGFTSPSHAGRVFRETFGVPPGEYRRARRTQGGGFERGEAHPVLGPGPAAGLAAWHGELL</sequence>
<reference evidence="6 7" key="1">
    <citation type="submission" date="2019-04" db="EMBL/GenBank/DDBJ databases">
        <authorList>
            <person name="Feng G."/>
            <person name="Zhu H."/>
        </authorList>
    </citation>
    <scope>NUCLEOTIDE SEQUENCE [LARGE SCALE GENOMIC DNA]</scope>
    <source>
        <strain evidence="6 7">6HR-1</strain>
    </source>
</reference>
<dbReference type="EMBL" id="SRLB01000006">
    <property type="protein sequence ID" value="TGE00145.1"/>
    <property type="molecule type" value="Genomic_DNA"/>
</dbReference>
<feature type="region of interest" description="Disordered" evidence="4">
    <location>
        <begin position="1"/>
        <end position="35"/>
    </location>
</feature>
<keyword evidence="2" id="KW-0238">DNA-binding</keyword>
<dbReference type="SMART" id="SM00342">
    <property type="entry name" value="HTH_ARAC"/>
    <property type="match status" value="1"/>
</dbReference>
<dbReference type="PANTHER" id="PTHR46796">
    <property type="entry name" value="HTH-TYPE TRANSCRIPTIONAL ACTIVATOR RHAS-RELATED"/>
    <property type="match status" value="1"/>
</dbReference>
<dbReference type="OrthoDB" id="8004517at2"/>
<feature type="domain" description="HTH araC/xylS-type" evidence="5">
    <location>
        <begin position="243"/>
        <end position="342"/>
    </location>
</feature>
<dbReference type="PANTHER" id="PTHR46796:SF6">
    <property type="entry name" value="ARAC SUBFAMILY"/>
    <property type="match status" value="1"/>
</dbReference>
<dbReference type="Proteomes" id="UP000297535">
    <property type="component" value="Unassembled WGS sequence"/>
</dbReference>
<dbReference type="InterPro" id="IPR050204">
    <property type="entry name" value="AraC_XylS_family_regulators"/>
</dbReference>
<gene>
    <name evidence="6" type="ORF">EU555_09520</name>
</gene>
<dbReference type="GO" id="GO:0003700">
    <property type="term" value="F:DNA-binding transcription factor activity"/>
    <property type="evidence" value="ECO:0007669"/>
    <property type="project" value="InterPro"/>
</dbReference>
<keyword evidence="7" id="KW-1185">Reference proteome</keyword>
<dbReference type="AlphaFoldDB" id="A0A4Z0NU94"/>
<evidence type="ECO:0000259" key="5">
    <source>
        <dbReference type="PROSITE" id="PS01124"/>
    </source>
</evidence>
<dbReference type="InterPro" id="IPR018060">
    <property type="entry name" value="HTH_AraC"/>
</dbReference>
<evidence type="ECO:0000256" key="3">
    <source>
        <dbReference type="ARBA" id="ARBA00023163"/>
    </source>
</evidence>
<dbReference type="GO" id="GO:0043565">
    <property type="term" value="F:sequence-specific DNA binding"/>
    <property type="evidence" value="ECO:0007669"/>
    <property type="project" value="InterPro"/>
</dbReference>
<evidence type="ECO:0000313" key="7">
    <source>
        <dbReference type="Proteomes" id="UP000297535"/>
    </source>
</evidence>
<accession>A0A4Z0NU94</accession>
<dbReference type="Gene3D" id="1.10.10.60">
    <property type="entry name" value="Homeodomain-like"/>
    <property type="match status" value="1"/>
</dbReference>
<keyword evidence="1" id="KW-0805">Transcription regulation</keyword>
<evidence type="ECO:0000313" key="6">
    <source>
        <dbReference type="EMBL" id="TGE00145.1"/>
    </source>
</evidence>
<dbReference type="InterPro" id="IPR009057">
    <property type="entry name" value="Homeodomain-like_sf"/>
</dbReference>
<keyword evidence="3" id="KW-0804">Transcription</keyword>
<evidence type="ECO:0000256" key="4">
    <source>
        <dbReference type="SAM" id="MobiDB-lite"/>
    </source>
</evidence>
<proteinExistence type="predicted"/>
<dbReference type="SUPFAM" id="SSF46689">
    <property type="entry name" value="Homeodomain-like"/>
    <property type="match status" value="1"/>
</dbReference>